<dbReference type="RefSeq" id="XP_040700226.1">
    <property type="nucleotide sequence ID" value="XM_040839962.1"/>
</dbReference>
<proteinExistence type="predicted"/>
<evidence type="ECO:0000259" key="1">
    <source>
        <dbReference type="Pfam" id="PF06985"/>
    </source>
</evidence>
<dbReference type="GeneID" id="63756035"/>
<dbReference type="AlphaFoldDB" id="A0A1L9TAF5"/>
<sequence length="722" mass="82406">MGDIGIPSCQTCDDIGKAFTTTEPRGRINLGTFEQAKASGCPTHTPLLQTFQGLRDLSDQDEIEMITAREDSSVCLRRAGGGPYWHLLIVKQATEGHPGSGRILNPDWAEVELVKPWKDMCMELHGSKCDNPMKIQPVRPPWLIDVEKRCLVPGSGPGCDRYIALSYTIEGEEENPGGFRVDDAEMVEKLQQPNYINTPELSQRLPPIIQHAMYLTSTLGERYLWADGLCALYGDAVKTDAETQRGLRGAIYASALVTIISTDEDSRDGIRGLQGVSSPRKLEQLIIQFGDEQIAVRNTGFFAVGTWSGYHRRGWTFQDYKMSPRKLIILNNELHWECQCSVWQEELTFGTEIDQYIDPRVKVILAGFPDLESLSHIICRYNERKLSHGEDVLPAISSLLSVLSRSFTGGFLYGLPEMLFDRALGWSPLWKHTNLRRRTSGKSNIHLPSWSWMGWQGMVDAGRREAMRTNPRMSDIQETIPITEWYTSETPAGSPLRRIRSTWFENRESYKDFTRPLPPGWTRHEAPPVDERRTLQTHEKELYLYPEGCGDYYFKHPSMTAADNDCDFWYYPFPIPEIGPSTPAFMPEQTPYLHCKTKRAVLWARLAPGWKSNEVELLNKSGAEIGKLRLHFEDLLEGFPKEKTDDIPGKAVELVAIYRSWRRERILNIKKKCFDGLADPWESYQVLWVEWKDGVAYRLAGGYVKREAWEELDLEEISLILG</sequence>
<dbReference type="Proteomes" id="UP000184356">
    <property type="component" value="Unassembled WGS sequence"/>
</dbReference>
<reference evidence="3" key="1">
    <citation type="journal article" date="2017" name="Genome Biol.">
        <title>Comparative genomics reveals high biological diversity and specific adaptations in the industrially and medically important fungal genus Aspergillus.</title>
        <authorList>
            <person name="de Vries R.P."/>
            <person name="Riley R."/>
            <person name="Wiebenga A."/>
            <person name="Aguilar-Osorio G."/>
            <person name="Amillis S."/>
            <person name="Uchima C.A."/>
            <person name="Anderluh G."/>
            <person name="Asadollahi M."/>
            <person name="Askin M."/>
            <person name="Barry K."/>
            <person name="Battaglia E."/>
            <person name="Bayram O."/>
            <person name="Benocci T."/>
            <person name="Braus-Stromeyer S.A."/>
            <person name="Caldana C."/>
            <person name="Canovas D."/>
            <person name="Cerqueira G.C."/>
            <person name="Chen F."/>
            <person name="Chen W."/>
            <person name="Choi C."/>
            <person name="Clum A."/>
            <person name="Dos Santos R.A."/>
            <person name="Damasio A.R."/>
            <person name="Diallinas G."/>
            <person name="Emri T."/>
            <person name="Fekete E."/>
            <person name="Flipphi M."/>
            <person name="Freyberg S."/>
            <person name="Gallo A."/>
            <person name="Gournas C."/>
            <person name="Habgood R."/>
            <person name="Hainaut M."/>
            <person name="Harispe M.L."/>
            <person name="Henrissat B."/>
            <person name="Hilden K.S."/>
            <person name="Hope R."/>
            <person name="Hossain A."/>
            <person name="Karabika E."/>
            <person name="Karaffa L."/>
            <person name="Karanyi Z."/>
            <person name="Krasevec N."/>
            <person name="Kuo A."/>
            <person name="Kusch H."/>
            <person name="LaButti K."/>
            <person name="Lagendijk E.L."/>
            <person name="Lapidus A."/>
            <person name="Levasseur A."/>
            <person name="Lindquist E."/>
            <person name="Lipzen A."/>
            <person name="Logrieco A.F."/>
            <person name="MacCabe A."/>
            <person name="Maekelae M.R."/>
            <person name="Malavazi I."/>
            <person name="Melin P."/>
            <person name="Meyer V."/>
            <person name="Mielnichuk N."/>
            <person name="Miskei M."/>
            <person name="Molnar A.P."/>
            <person name="Mule G."/>
            <person name="Ngan C.Y."/>
            <person name="Orejas M."/>
            <person name="Orosz E."/>
            <person name="Ouedraogo J.P."/>
            <person name="Overkamp K.M."/>
            <person name="Park H.-S."/>
            <person name="Perrone G."/>
            <person name="Piumi F."/>
            <person name="Punt P.J."/>
            <person name="Ram A.F."/>
            <person name="Ramon A."/>
            <person name="Rauscher S."/>
            <person name="Record E."/>
            <person name="Riano-Pachon D.M."/>
            <person name="Robert V."/>
            <person name="Roehrig J."/>
            <person name="Ruller R."/>
            <person name="Salamov A."/>
            <person name="Salih N.S."/>
            <person name="Samson R.A."/>
            <person name="Sandor E."/>
            <person name="Sanguinetti M."/>
            <person name="Schuetze T."/>
            <person name="Sepcic K."/>
            <person name="Shelest E."/>
            <person name="Sherlock G."/>
            <person name="Sophianopoulou V."/>
            <person name="Squina F.M."/>
            <person name="Sun H."/>
            <person name="Susca A."/>
            <person name="Todd R.B."/>
            <person name="Tsang A."/>
            <person name="Unkles S.E."/>
            <person name="van de Wiele N."/>
            <person name="van Rossen-Uffink D."/>
            <person name="Oliveira J.V."/>
            <person name="Vesth T.C."/>
            <person name="Visser J."/>
            <person name="Yu J.-H."/>
            <person name="Zhou M."/>
            <person name="Andersen M.R."/>
            <person name="Archer D.B."/>
            <person name="Baker S.E."/>
            <person name="Benoit I."/>
            <person name="Brakhage A.A."/>
            <person name="Braus G.H."/>
            <person name="Fischer R."/>
            <person name="Frisvad J.C."/>
            <person name="Goldman G.H."/>
            <person name="Houbraken J."/>
            <person name="Oakley B."/>
            <person name="Pocsi I."/>
            <person name="Scazzocchio C."/>
            <person name="Seiboth B."/>
            <person name="vanKuyk P.A."/>
            <person name="Wortman J."/>
            <person name="Dyer P.S."/>
            <person name="Grigoriev I.V."/>
        </authorList>
    </citation>
    <scope>NUCLEOTIDE SEQUENCE [LARGE SCALE GENOMIC DNA]</scope>
    <source>
        <strain evidence="3">CBS 593.65</strain>
    </source>
</reference>
<feature type="domain" description="Heterokaryon incompatibility" evidence="1">
    <location>
        <begin position="162"/>
        <end position="318"/>
    </location>
</feature>
<organism evidence="2 3">
    <name type="scientific">Aspergillus sydowii CBS 593.65</name>
    <dbReference type="NCBI Taxonomy" id="1036612"/>
    <lineage>
        <taxon>Eukaryota</taxon>
        <taxon>Fungi</taxon>
        <taxon>Dikarya</taxon>
        <taxon>Ascomycota</taxon>
        <taxon>Pezizomycotina</taxon>
        <taxon>Eurotiomycetes</taxon>
        <taxon>Eurotiomycetidae</taxon>
        <taxon>Eurotiales</taxon>
        <taxon>Aspergillaceae</taxon>
        <taxon>Aspergillus</taxon>
        <taxon>Aspergillus subgen. Nidulantes</taxon>
    </lineage>
</organism>
<evidence type="ECO:0000313" key="2">
    <source>
        <dbReference type="EMBL" id="OJJ56420.1"/>
    </source>
</evidence>
<dbReference type="Pfam" id="PF06985">
    <property type="entry name" value="HET"/>
    <property type="match status" value="1"/>
</dbReference>
<dbReference type="InterPro" id="IPR010730">
    <property type="entry name" value="HET"/>
</dbReference>
<name>A0A1L9TAF5_9EURO</name>
<keyword evidence="3" id="KW-1185">Reference proteome</keyword>
<protein>
    <recommendedName>
        <fullName evidence="1">Heterokaryon incompatibility domain-containing protein</fullName>
    </recommendedName>
</protein>
<evidence type="ECO:0000313" key="3">
    <source>
        <dbReference type="Proteomes" id="UP000184356"/>
    </source>
</evidence>
<dbReference type="VEuPathDB" id="FungiDB:ASPSYDRAFT_1138328"/>
<dbReference type="PANTHER" id="PTHR33112:SF12">
    <property type="entry name" value="HETEROKARYON INCOMPATIBILITY DOMAIN-CONTAINING PROTEIN"/>
    <property type="match status" value="1"/>
</dbReference>
<gene>
    <name evidence="2" type="ORF">ASPSYDRAFT_1138328</name>
</gene>
<dbReference type="EMBL" id="KV878590">
    <property type="protein sequence ID" value="OJJ56420.1"/>
    <property type="molecule type" value="Genomic_DNA"/>
</dbReference>
<accession>A0A1L9TAF5</accession>
<dbReference type="OrthoDB" id="5135333at2759"/>
<dbReference type="PANTHER" id="PTHR33112">
    <property type="entry name" value="DOMAIN PROTEIN, PUTATIVE-RELATED"/>
    <property type="match status" value="1"/>
</dbReference>
<dbReference type="STRING" id="1036612.A0A1L9TAF5"/>